<evidence type="ECO:0000256" key="4">
    <source>
        <dbReference type="ARBA" id="ARBA00022490"/>
    </source>
</evidence>
<sequence>MYTITRGPSKMVTHRLRGPAQQSDNKNGVDHQAGSLNSEPRSPPTACCVTPKLVFNPINGKRSNGLHLPTPAPAHKELGTSSHAENVSFVYSTWQNVKQDMNNRQLNGNSTGPVEYVLDTSDDNQKRDFVPVDLEDWWAKRFLATIEDTL</sequence>
<protein>
    <submittedName>
        <fullName evidence="8">MAPK regulated corepressor interacting protein 2 isoform X1</fullName>
    </submittedName>
</protein>
<comment type="subcellular location">
    <subcellularLocation>
        <location evidence="2">Cytoplasm</location>
        <location evidence="2">Stress granule</location>
    </subcellularLocation>
    <subcellularLocation>
        <location evidence="1">Nucleus</location>
    </subcellularLocation>
</comment>
<evidence type="ECO:0000256" key="3">
    <source>
        <dbReference type="ARBA" id="ARBA00010821"/>
    </source>
</evidence>
<dbReference type="RefSeq" id="XP_032830271.1">
    <property type="nucleotide sequence ID" value="XM_032974380.1"/>
</dbReference>
<organism evidence="7 8">
    <name type="scientific">Petromyzon marinus</name>
    <name type="common">Sea lamprey</name>
    <dbReference type="NCBI Taxonomy" id="7757"/>
    <lineage>
        <taxon>Eukaryota</taxon>
        <taxon>Metazoa</taxon>
        <taxon>Chordata</taxon>
        <taxon>Craniata</taxon>
        <taxon>Vertebrata</taxon>
        <taxon>Cyclostomata</taxon>
        <taxon>Hyperoartia</taxon>
        <taxon>Petromyzontiformes</taxon>
        <taxon>Petromyzontidae</taxon>
        <taxon>Petromyzon</taxon>
    </lineage>
</organism>
<name>A0AAJ7XDC4_PETMA</name>
<dbReference type="KEGG" id="pmrn:116953997"/>
<evidence type="ECO:0000256" key="2">
    <source>
        <dbReference type="ARBA" id="ARBA00004210"/>
    </source>
</evidence>
<dbReference type="Proteomes" id="UP001318040">
    <property type="component" value="Chromosome 3"/>
</dbReference>
<keyword evidence="4" id="KW-0963">Cytoplasm</keyword>
<dbReference type="InterPro" id="IPR029428">
    <property type="entry name" value="MCRIP"/>
</dbReference>
<comment type="similarity">
    <text evidence="3">Belongs to the MCRIP family.</text>
</comment>
<dbReference type="GeneID" id="116953997"/>
<feature type="region of interest" description="Disordered" evidence="6">
    <location>
        <begin position="1"/>
        <end position="45"/>
    </location>
</feature>
<dbReference type="AlphaFoldDB" id="A0AAJ7XDC4"/>
<keyword evidence="5" id="KW-0539">Nucleus</keyword>
<keyword evidence="7" id="KW-1185">Reference proteome</keyword>
<evidence type="ECO:0000256" key="1">
    <source>
        <dbReference type="ARBA" id="ARBA00004123"/>
    </source>
</evidence>
<evidence type="ECO:0000313" key="7">
    <source>
        <dbReference type="Proteomes" id="UP001318040"/>
    </source>
</evidence>
<accession>A0AAJ7XDC4</accession>
<dbReference type="Pfam" id="PF14799">
    <property type="entry name" value="FAM195"/>
    <property type="match status" value="1"/>
</dbReference>
<evidence type="ECO:0000313" key="8">
    <source>
        <dbReference type="RefSeq" id="XP_032830271.1"/>
    </source>
</evidence>
<dbReference type="GO" id="GO:0010494">
    <property type="term" value="C:cytoplasmic stress granule"/>
    <property type="evidence" value="ECO:0007669"/>
    <property type="project" value="UniProtKB-SubCell"/>
</dbReference>
<proteinExistence type="inferred from homology"/>
<gene>
    <name evidence="8" type="primary">MCRIP2</name>
</gene>
<evidence type="ECO:0000256" key="5">
    <source>
        <dbReference type="ARBA" id="ARBA00023242"/>
    </source>
</evidence>
<evidence type="ECO:0000256" key="6">
    <source>
        <dbReference type="SAM" id="MobiDB-lite"/>
    </source>
</evidence>
<reference evidence="8" key="1">
    <citation type="submission" date="2025-08" db="UniProtKB">
        <authorList>
            <consortium name="RefSeq"/>
        </authorList>
    </citation>
    <scope>IDENTIFICATION</scope>
    <source>
        <tissue evidence="8">Sperm</tissue>
    </source>
</reference>
<dbReference type="GO" id="GO:0005634">
    <property type="term" value="C:nucleus"/>
    <property type="evidence" value="ECO:0007669"/>
    <property type="project" value="UniProtKB-SubCell"/>
</dbReference>